<protein>
    <recommendedName>
        <fullName evidence="2">Alpha/beta hydrolase fold-3 domain-containing protein</fullName>
    </recommendedName>
</protein>
<evidence type="ECO:0000313" key="3">
    <source>
        <dbReference type="EMBL" id="KAL2916661.1"/>
    </source>
</evidence>
<dbReference type="PANTHER" id="PTHR23025">
    <property type="entry name" value="TRIACYLGLYCEROL LIPASE"/>
    <property type="match status" value="1"/>
</dbReference>
<feature type="region of interest" description="Disordered" evidence="1">
    <location>
        <begin position="849"/>
        <end position="972"/>
    </location>
</feature>
<dbReference type="Gene3D" id="3.40.50.1820">
    <property type="entry name" value="alpha/beta hydrolase"/>
    <property type="match status" value="1"/>
</dbReference>
<name>A0ABR4NAV0_9FUNG</name>
<proteinExistence type="predicted"/>
<dbReference type="InterPro" id="IPR029058">
    <property type="entry name" value="AB_hydrolase_fold"/>
</dbReference>
<dbReference type="Proteomes" id="UP001527925">
    <property type="component" value="Unassembled WGS sequence"/>
</dbReference>
<feature type="compositionally biased region" description="Polar residues" evidence="1">
    <location>
        <begin position="1216"/>
        <end position="1226"/>
    </location>
</feature>
<dbReference type="SUPFAM" id="SSF53474">
    <property type="entry name" value="alpha/beta-Hydrolases"/>
    <property type="match status" value="1"/>
</dbReference>
<feature type="compositionally biased region" description="Polar residues" evidence="1">
    <location>
        <begin position="534"/>
        <end position="547"/>
    </location>
</feature>
<feature type="region of interest" description="Disordered" evidence="1">
    <location>
        <begin position="1212"/>
        <end position="1249"/>
    </location>
</feature>
<dbReference type="Pfam" id="PF09729">
    <property type="entry name" value="Gti1_Pac2"/>
    <property type="match status" value="1"/>
</dbReference>
<dbReference type="Pfam" id="PF07859">
    <property type="entry name" value="Abhydrolase_3"/>
    <property type="match status" value="2"/>
</dbReference>
<dbReference type="InterPro" id="IPR018608">
    <property type="entry name" value="Gti1/Pac2"/>
</dbReference>
<feature type="domain" description="Alpha/beta hydrolase fold-3" evidence="2">
    <location>
        <begin position="223"/>
        <end position="351"/>
    </location>
</feature>
<evidence type="ECO:0000256" key="1">
    <source>
        <dbReference type="SAM" id="MobiDB-lite"/>
    </source>
</evidence>
<dbReference type="InterPro" id="IPR013094">
    <property type="entry name" value="AB_hydrolase_3"/>
</dbReference>
<accession>A0ABR4NAV0</accession>
<keyword evidence="4" id="KW-1185">Reference proteome</keyword>
<evidence type="ECO:0000313" key="4">
    <source>
        <dbReference type="Proteomes" id="UP001527925"/>
    </source>
</evidence>
<feature type="domain" description="Alpha/beta hydrolase fold-3" evidence="2">
    <location>
        <begin position="441"/>
        <end position="519"/>
    </location>
</feature>
<dbReference type="EMBL" id="JADGIZ020000015">
    <property type="protein sequence ID" value="KAL2916661.1"/>
    <property type="molecule type" value="Genomic_DNA"/>
</dbReference>
<gene>
    <name evidence="3" type="ORF">HK105_203775</name>
</gene>
<comment type="caution">
    <text evidence="3">The sequence shown here is derived from an EMBL/GenBank/DDBJ whole genome shotgun (WGS) entry which is preliminary data.</text>
</comment>
<feature type="compositionally biased region" description="Pro residues" evidence="1">
    <location>
        <begin position="1228"/>
        <end position="1237"/>
    </location>
</feature>
<feature type="compositionally biased region" description="Low complexity" evidence="1">
    <location>
        <begin position="878"/>
        <end position="889"/>
    </location>
</feature>
<feature type="compositionally biased region" description="Polar residues" evidence="1">
    <location>
        <begin position="1171"/>
        <end position="1186"/>
    </location>
</feature>
<feature type="compositionally biased region" description="Low complexity" evidence="1">
    <location>
        <begin position="901"/>
        <end position="922"/>
    </location>
</feature>
<feature type="region of interest" description="Disordered" evidence="1">
    <location>
        <begin position="1160"/>
        <end position="1189"/>
    </location>
</feature>
<evidence type="ECO:0000259" key="2">
    <source>
        <dbReference type="Pfam" id="PF07859"/>
    </source>
</evidence>
<feature type="compositionally biased region" description="Basic and acidic residues" evidence="1">
    <location>
        <begin position="927"/>
        <end position="940"/>
    </location>
</feature>
<sequence length="1455" mass="156487">MIDHLLGRPSSGWKRAQILATIAAVVYFLRRSKRRAPLRILRRIDSLIAAWPPWKVVVATFLSAYIYDNFLHILFLNGPELYAKMYTRNFFRSTWILTSLDAGFFTCMNIRPKWLRDLLSPIASIAYLFYPEAADHKVRAFRINASVDVMRVSWEKTSNPIMAAITALDRGYLPIRRDVIIPLPTAPSRTVFHSRPKTHVNARLYFHGTKAQLAQATELIFQIPGGGFVTMAPKHHDDYTSEWARQVRIPIISINYGKAPEFPYPWALEECYEAYRSVVESNGEVIGLDGWFVKDKQGRALHAKKPIKIVMVGDSAGGNIATAVIIKCLESNDEHARPPAALISVYPCLSFDMACWMPPAQLNLLRTESHTSVSSLIDKKLHIRKLAPLETSEAPRAIDVIHGRSDRSKSWYHKLRPKMFEHKSTGPYIPSALSMTSRMSYFSDRVITPELMRGMALLYLAGSPMIPDLVHDYYLSPVIAPEEILSRFPKTYLIVGERDPLADDAVVFAARLREAKTKARREWERVRERRQRAGSFNSSGAAGTPTSELRAGSRSVGDQLNMLSFGASAASLGSIGMDGASLPHETGTPRTQAEMDAEFERHVFSQNPDDMVKIKILEGVSHGFFQLLAVLPEAKQAVRLTAEWFKDAFHEDGDRHLVGVSGRDAPELTEMMVHEMEALEPRSSTGDAGGDFVYYPLRAMGSRMESFYGFVATPLDAAILIFASETRSGVIPIQRRLLSVERDMIRSGSIFVFSESDSGMKRWTDGMRWSKSRVEGQFLVYRRVDHRRPADDGTAHAAGAAQAHAAMDEVFQAGANAAMAIDDAPPMAPTASAASTTSSLGHALTDMNLADASAPDTPPGSALSPRSADAAQFDWTPARMMRSATASSSGTVRKRSPSPTPASGSTAVSSPADVSSPVRSDSGCSTPRRDDASPMSVKEEDANDAAARAAAEQSLPSLKRQRTLNAGNLLPPRLLRAPTMHRQMSSESVSSTASSSTTSSAAAVGDDVLCKKTFSVNVNGVVSHMICYYTKLDAISGALPIPSNCKQFANLVVPRDYVDPANFRLHPKGSAATQSLFVPPEINAAGVQIGNAIVGEHKPVPIAPAMARVLSLPVFPYATGPSLRPATPPTPTMLPSLGPAPASYTVHRLLPASSALAASGSVSPPPLAMHSQPSPLAQPPVSSLGTGTEPISEASLFPVAASSALSPPTDPIASVSVASAQPQTQEPPKLPMQPPPLARQHSAPAGGSSLKRILRTRMRHERRVTLVCRGASLVDVPLPHEVQQLHSQVAQLFGLTSHQGLRIVLPGLGDINSPETFAILCTGDVLDVITLEPAEHLAATAAPPLRSISASSSVALVWGQQIAVSRSSPPLPQVSAGPSSIVKPETPAAASVATAIDPATIPDLKGLSKSTAEAALALAALAGATVIETDSMCWNAGSPLGSGPIAPPSASASAN</sequence>
<reference evidence="3 4" key="1">
    <citation type="submission" date="2023-09" db="EMBL/GenBank/DDBJ databases">
        <title>Pangenome analysis of Batrachochytrium dendrobatidis and related Chytrids.</title>
        <authorList>
            <person name="Yacoub M.N."/>
            <person name="Stajich J.E."/>
            <person name="James T.Y."/>
        </authorList>
    </citation>
    <scope>NUCLEOTIDE SEQUENCE [LARGE SCALE GENOMIC DNA]</scope>
    <source>
        <strain evidence="3 4">JEL0888</strain>
    </source>
</reference>
<feature type="region of interest" description="Disordered" evidence="1">
    <location>
        <begin position="519"/>
        <end position="553"/>
    </location>
</feature>
<organism evidence="3 4">
    <name type="scientific">Polyrhizophydium stewartii</name>
    <dbReference type="NCBI Taxonomy" id="2732419"/>
    <lineage>
        <taxon>Eukaryota</taxon>
        <taxon>Fungi</taxon>
        <taxon>Fungi incertae sedis</taxon>
        <taxon>Chytridiomycota</taxon>
        <taxon>Chytridiomycota incertae sedis</taxon>
        <taxon>Chytridiomycetes</taxon>
        <taxon>Rhizophydiales</taxon>
        <taxon>Rhizophydiales incertae sedis</taxon>
        <taxon>Polyrhizophydium</taxon>
    </lineage>
</organism>
<dbReference type="PANTHER" id="PTHR23025:SF3">
    <property type="entry name" value="HORMONE-SENSITIVE LIPASE"/>
    <property type="match status" value="1"/>
</dbReference>